<reference evidence="3" key="2">
    <citation type="submission" date="2025-08" db="UniProtKB">
        <authorList>
            <consortium name="RefSeq"/>
        </authorList>
    </citation>
    <scope>IDENTIFICATION</scope>
</reference>
<protein>
    <submittedName>
        <fullName evidence="3">Uncharacterized protein LOC107022127</fullName>
    </submittedName>
</protein>
<accession>A0ABM1GZT6</accession>
<dbReference type="GeneID" id="107022127"/>
<evidence type="ECO:0000313" key="3">
    <source>
        <dbReference type="RefSeq" id="XP_015078312.1"/>
    </source>
</evidence>
<dbReference type="PANTHER" id="PTHR33325:SF5">
    <property type="entry name" value="TRANSCRIPTION FACTOR INTERACTOR AND REGULATOR CCHC(ZN) FAMILY"/>
    <property type="match status" value="1"/>
</dbReference>
<keyword evidence="2" id="KW-1185">Reference proteome</keyword>
<name>A0ABM1GZT6_SOLPN</name>
<dbReference type="Proteomes" id="UP000694930">
    <property type="component" value="Chromosome 6"/>
</dbReference>
<reference evidence="2" key="1">
    <citation type="journal article" date="2014" name="Nat. Genet.">
        <title>The genome of the stress-tolerant wild tomato species Solanum pennellii.</title>
        <authorList>
            <person name="Bolger A."/>
            <person name="Scossa F."/>
            <person name="Bolger M.E."/>
            <person name="Lanz C."/>
            <person name="Maumus F."/>
            <person name="Tohge T."/>
            <person name="Quesneville H."/>
            <person name="Alseekh S."/>
            <person name="Sorensen I."/>
            <person name="Lichtenstein G."/>
            <person name="Fich E.A."/>
            <person name="Conte M."/>
            <person name="Keller H."/>
            <person name="Schneeberger K."/>
            <person name="Schwacke R."/>
            <person name="Ofner I."/>
            <person name="Vrebalov J."/>
            <person name="Xu Y."/>
            <person name="Osorio S."/>
            <person name="Aflitos S.A."/>
            <person name="Schijlen E."/>
            <person name="Jimenez-Gomez J.M."/>
            <person name="Ryngajllo M."/>
            <person name="Kimura S."/>
            <person name="Kumar R."/>
            <person name="Koenig D."/>
            <person name="Headland L.R."/>
            <person name="Maloof J.N."/>
            <person name="Sinha N."/>
            <person name="van Ham R.C."/>
            <person name="Lankhorst R.K."/>
            <person name="Mao L."/>
            <person name="Vogel A."/>
            <person name="Arsova B."/>
            <person name="Panstruga R."/>
            <person name="Fei Z."/>
            <person name="Rose J.K."/>
            <person name="Zamir D."/>
            <person name="Carrari F."/>
            <person name="Giovannoni J.J."/>
            <person name="Weigel D."/>
            <person name="Usadel B."/>
            <person name="Fernie A.R."/>
        </authorList>
    </citation>
    <scope>NUCLEOTIDE SEQUENCE [LARGE SCALE GENOMIC DNA]</scope>
    <source>
        <strain evidence="2">cv. LA0716</strain>
    </source>
</reference>
<dbReference type="RefSeq" id="XP_015078312.1">
    <property type="nucleotide sequence ID" value="XM_015222826.1"/>
</dbReference>
<gene>
    <name evidence="3" type="primary">LOC107022127</name>
</gene>
<proteinExistence type="predicted"/>
<evidence type="ECO:0000313" key="2">
    <source>
        <dbReference type="Proteomes" id="UP000694930"/>
    </source>
</evidence>
<feature type="region of interest" description="Disordered" evidence="1">
    <location>
        <begin position="171"/>
        <end position="199"/>
    </location>
</feature>
<feature type="compositionally biased region" description="Basic residues" evidence="1">
    <location>
        <begin position="171"/>
        <end position="185"/>
    </location>
</feature>
<evidence type="ECO:0000256" key="1">
    <source>
        <dbReference type="SAM" id="MobiDB-lite"/>
    </source>
</evidence>
<sequence length="252" mass="29240">MIFLHHHLDESLKVEYLTVKDPLELWIDLKGRYDHLNATVLPRARYEWMHLRFQDYKIVIEYNSDVFRITSQLKLCGDTIKDEDMLEKTVTTFHASNMILQQQYREKGLQKYSELISCLLVAELHNDLLMKNYEVRPAGSAPLLEAHAVEAHGQSEIRQTNWGHDNVHGRYKGKRRYNNRRGGGHNKRENNIGSQNIPSKGKCDHCHHCSLKGSSQKYNENVEANLALKDNAFDGLDDITHLEAEDFFGDHN</sequence>
<organism evidence="2 3">
    <name type="scientific">Solanum pennellii</name>
    <name type="common">Tomato</name>
    <name type="synonym">Lycopersicon pennellii</name>
    <dbReference type="NCBI Taxonomy" id="28526"/>
    <lineage>
        <taxon>Eukaryota</taxon>
        <taxon>Viridiplantae</taxon>
        <taxon>Streptophyta</taxon>
        <taxon>Embryophyta</taxon>
        <taxon>Tracheophyta</taxon>
        <taxon>Spermatophyta</taxon>
        <taxon>Magnoliopsida</taxon>
        <taxon>eudicotyledons</taxon>
        <taxon>Gunneridae</taxon>
        <taxon>Pentapetalae</taxon>
        <taxon>asterids</taxon>
        <taxon>lamiids</taxon>
        <taxon>Solanales</taxon>
        <taxon>Solanaceae</taxon>
        <taxon>Solanoideae</taxon>
        <taxon>Solaneae</taxon>
        <taxon>Solanum</taxon>
        <taxon>Solanum subgen. Lycopersicon</taxon>
    </lineage>
</organism>
<dbReference type="PANTHER" id="PTHR33325">
    <property type="entry name" value="ZINC FINGER, CCHC-TYPE-RELATED"/>
    <property type="match status" value="1"/>
</dbReference>